<dbReference type="SUPFAM" id="SSF48371">
    <property type="entry name" value="ARM repeat"/>
    <property type="match status" value="1"/>
</dbReference>
<reference evidence="2" key="1">
    <citation type="submission" date="2017-03" db="EMBL/GenBank/DDBJ databases">
        <authorList>
            <person name="Lund M.B."/>
        </authorList>
    </citation>
    <scope>NUCLEOTIDE SEQUENCE [LARGE SCALE GENOMIC DNA]</scope>
</reference>
<accession>A0A2A6FP12</accession>
<name>A0A2A6FP12_9MICO</name>
<evidence type="ECO:0000313" key="1">
    <source>
        <dbReference type="EMBL" id="PDQ34133.1"/>
    </source>
</evidence>
<protein>
    <recommendedName>
        <fullName evidence="3">Phage tail protein</fullName>
    </recommendedName>
</protein>
<evidence type="ECO:0000313" key="2">
    <source>
        <dbReference type="Proteomes" id="UP000219994"/>
    </source>
</evidence>
<dbReference type="InterPro" id="IPR016024">
    <property type="entry name" value="ARM-type_fold"/>
</dbReference>
<proteinExistence type="predicted"/>
<comment type="caution">
    <text evidence="1">The sequence shown here is derived from an EMBL/GenBank/DDBJ whole genome shotgun (WGS) entry which is preliminary data.</text>
</comment>
<dbReference type="EMBL" id="NAEP01000069">
    <property type="protein sequence ID" value="PDQ34133.1"/>
    <property type="molecule type" value="Genomic_DNA"/>
</dbReference>
<gene>
    <name evidence="1" type="ORF">B5766_12945</name>
</gene>
<evidence type="ECO:0008006" key="3">
    <source>
        <dbReference type="Google" id="ProtNLM"/>
    </source>
</evidence>
<dbReference type="AlphaFoldDB" id="A0A2A6FP12"/>
<organism evidence="1 2">
    <name type="scientific">Candidatus Lumbricidiphila eiseniae</name>
    <dbReference type="NCBI Taxonomy" id="1969409"/>
    <lineage>
        <taxon>Bacteria</taxon>
        <taxon>Bacillati</taxon>
        <taxon>Actinomycetota</taxon>
        <taxon>Actinomycetes</taxon>
        <taxon>Micrococcales</taxon>
        <taxon>Microbacteriaceae</taxon>
        <taxon>Candidatus Lumbricidiphila</taxon>
    </lineage>
</organism>
<sequence length="696" mass="71076">MAGNTVVVSITGNAKSLQNALGESENGLAKFAKIAGAVSAAVTVAVGAISIKAVKAASGLEQALGGMSSVFGDSAGQMEKWATTAAASVGLAKSEYASLSTVLGAQLKNMGVATDQLASQTDKLVGLGADLAAQFGGSTSDAVSALSSLLRGERDPIERYGVSINEAAVTAKMAAMGLSGLSGEAQKNAKLQATLALLFQQTADAQGAFSRESTTLAGAQQRLGAGTQNLVATLGTGLLPAVTAVTAAIGTLVTRMQESAGFQAFTGHITTMSNAFADFVFSVLNGTAHIDFGDIFKGLWAGAVAGIQKAAQWLEGGGASMIMDAIAATRATIFDAASKVFPAILDALVRAIPEIISGLVVLVTQLTQLLVTQVPILLAGAAQLFQGLLGGLTQVVPALLSGIIALIPPILDTLLKIIPPLLDTAIEVFSSLIESLRLIAPPLVTAIVDLLPKIVEALLGLIPPLIDAAIELFNALVEALPIILPLLINAIMDLLPKILGTVIGMLPKLLDAAVKLFTGIVDAIPKILPQLMGALIELAPKMVGTLIGMVPQLVGAGINLIGGLVSGLFRAAGSVGSALLKIAGDAVKGFLNFLGIRSPSKLFAGYGKNLIQGLVTGLEQNGFLVDDSLDAIAARIEAFDPTLGAPTREFIGTVTGSVEGRTVTYNIYVTALTPSPEIGRIIVQAIRDYEDAGGRL</sequence>
<dbReference type="Proteomes" id="UP000219994">
    <property type="component" value="Unassembled WGS sequence"/>
</dbReference>